<dbReference type="RefSeq" id="XP_004039690.1">
    <property type="nucleotide sequence ID" value="XM_004039642.1"/>
</dbReference>
<evidence type="ECO:0000313" key="1">
    <source>
        <dbReference type="EMBL" id="EGR34386.1"/>
    </source>
</evidence>
<reference evidence="1 2" key="1">
    <citation type="submission" date="2011-07" db="EMBL/GenBank/DDBJ databases">
        <authorList>
            <person name="Coyne R."/>
            <person name="Brami D."/>
            <person name="Johnson J."/>
            <person name="Hostetler J."/>
            <person name="Hannick L."/>
            <person name="Clark T."/>
            <person name="Cassidy-Hanley D."/>
            <person name="Inman J."/>
        </authorList>
    </citation>
    <scope>NUCLEOTIDE SEQUENCE [LARGE SCALE GENOMIC DNA]</scope>
    <source>
        <strain evidence="1 2">G5</strain>
    </source>
</reference>
<dbReference type="InParanoid" id="G0QK70"/>
<sequence length="112" mass="13747">MKEKYKYHTKYNNQYKIMQIQQNYTKLLSIMNKMILILQWNYVIKIIYQNQNQNLVGFNGKLLFSIFYKQPMVFKLYMILILHTEILNWKIFSLNMTINQINILLNQVIMDQ</sequence>
<organism evidence="1 2">
    <name type="scientific">Ichthyophthirius multifiliis</name>
    <name type="common">White spot disease agent</name>
    <name type="synonym">Ich</name>
    <dbReference type="NCBI Taxonomy" id="5932"/>
    <lineage>
        <taxon>Eukaryota</taxon>
        <taxon>Sar</taxon>
        <taxon>Alveolata</taxon>
        <taxon>Ciliophora</taxon>
        <taxon>Intramacronucleata</taxon>
        <taxon>Oligohymenophorea</taxon>
        <taxon>Hymenostomatida</taxon>
        <taxon>Ophryoglenina</taxon>
        <taxon>Ichthyophthirius</taxon>
    </lineage>
</organism>
<name>G0QK70_ICHMU</name>
<dbReference type="GeneID" id="14910577"/>
<gene>
    <name evidence="1" type="ORF">IMG5_013700</name>
</gene>
<dbReference type="Proteomes" id="UP000008983">
    <property type="component" value="Unassembled WGS sequence"/>
</dbReference>
<evidence type="ECO:0000313" key="2">
    <source>
        <dbReference type="Proteomes" id="UP000008983"/>
    </source>
</evidence>
<dbReference type="EMBL" id="GL983133">
    <property type="protein sequence ID" value="EGR34386.1"/>
    <property type="molecule type" value="Genomic_DNA"/>
</dbReference>
<protein>
    <submittedName>
        <fullName evidence="1">Uncharacterized protein</fullName>
    </submittedName>
</protein>
<accession>G0QK70</accession>
<keyword evidence="2" id="KW-1185">Reference proteome</keyword>
<proteinExistence type="predicted"/>
<dbReference type="AlphaFoldDB" id="G0QK70"/>